<protein>
    <recommendedName>
        <fullName evidence="3">Heterokaryon incompatibility domain-containing protein</fullName>
    </recommendedName>
</protein>
<accession>A0AA40AKM2</accession>
<evidence type="ECO:0008006" key="3">
    <source>
        <dbReference type="Google" id="ProtNLM"/>
    </source>
</evidence>
<dbReference type="GeneID" id="85327173"/>
<evidence type="ECO:0000313" key="2">
    <source>
        <dbReference type="Proteomes" id="UP001172101"/>
    </source>
</evidence>
<dbReference type="Proteomes" id="UP001172101">
    <property type="component" value="Unassembled WGS sequence"/>
</dbReference>
<sequence length="196" mass="21635">MPSVWMTCALSSQTTCDSQALHYRPIPDGYTRLLRLLPHSHRDAPIRCELLDHHLLDSGTGTRPYEALSYVWGPPGRSSVVYIKDLVDAICINQEDLGERERQLVDPPLPAGTDATKEPVDAERVAADSDTTLAIQALLSATCGVKDRTAKKAISSIFQRAWFRRIWEIASAQNALIMSRHSEISGQAFCAGLDAF</sequence>
<dbReference type="EMBL" id="JAUIRO010000004">
    <property type="protein sequence ID" value="KAK0717587.1"/>
    <property type="molecule type" value="Genomic_DNA"/>
</dbReference>
<dbReference type="InterPro" id="IPR052895">
    <property type="entry name" value="HetReg/Transcr_Mod"/>
</dbReference>
<keyword evidence="2" id="KW-1185">Reference proteome</keyword>
<dbReference type="AlphaFoldDB" id="A0AA40AKM2"/>
<proteinExistence type="predicted"/>
<dbReference type="PANTHER" id="PTHR24148">
    <property type="entry name" value="ANKYRIN REPEAT DOMAIN-CONTAINING PROTEIN 39 HOMOLOG-RELATED"/>
    <property type="match status" value="1"/>
</dbReference>
<evidence type="ECO:0000313" key="1">
    <source>
        <dbReference type="EMBL" id="KAK0717587.1"/>
    </source>
</evidence>
<name>A0AA40AKM2_9PEZI</name>
<dbReference type="PANTHER" id="PTHR24148:SF78">
    <property type="entry name" value="HETEROKARYON INCOMPATIBILITY DOMAIN-CONTAINING PROTEIN"/>
    <property type="match status" value="1"/>
</dbReference>
<reference evidence="1" key="1">
    <citation type="submission" date="2023-06" db="EMBL/GenBank/DDBJ databases">
        <title>Genome-scale phylogeny and comparative genomics of the fungal order Sordariales.</title>
        <authorList>
            <consortium name="Lawrence Berkeley National Laboratory"/>
            <person name="Hensen N."/>
            <person name="Bonometti L."/>
            <person name="Westerberg I."/>
            <person name="Brannstrom I.O."/>
            <person name="Guillou S."/>
            <person name="Cros-Aarteil S."/>
            <person name="Calhoun S."/>
            <person name="Haridas S."/>
            <person name="Kuo A."/>
            <person name="Mondo S."/>
            <person name="Pangilinan J."/>
            <person name="Riley R."/>
            <person name="LaButti K."/>
            <person name="Andreopoulos B."/>
            <person name="Lipzen A."/>
            <person name="Chen C."/>
            <person name="Yanf M."/>
            <person name="Daum C."/>
            <person name="Ng V."/>
            <person name="Clum A."/>
            <person name="Steindorff A."/>
            <person name="Ohm R."/>
            <person name="Martin F."/>
            <person name="Silar P."/>
            <person name="Natvig D."/>
            <person name="Lalanne C."/>
            <person name="Gautier V."/>
            <person name="Ament-velasquez S.L."/>
            <person name="Kruys A."/>
            <person name="Hutchinson M.I."/>
            <person name="Powell A.J."/>
            <person name="Barry K."/>
            <person name="Miller A.N."/>
            <person name="Grigoriev I.V."/>
            <person name="Debuchy R."/>
            <person name="Gladieux P."/>
            <person name="Thoren M.H."/>
            <person name="Johannesson H."/>
        </authorList>
    </citation>
    <scope>NUCLEOTIDE SEQUENCE</scope>
    <source>
        <strain evidence="1">SMH2392-1A</strain>
    </source>
</reference>
<organism evidence="1 2">
    <name type="scientific">Lasiosphaeria miniovina</name>
    <dbReference type="NCBI Taxonomy" id="1954250"/>
    <lineage>
        <taxon>Eukaryota</taxon>
        <taxon>Fungi</taxon>
        <taxon>Dikarya</taxon>
        <taxon>Ascomycota</taxon>
        <taxon>Pezizomycotina</taxon>
        <taxon>Sordariomycetes</taxon>
        <taxon>Sordariomycetidae</taxon>
        <taxon>Sordariales</taxon>
        <taxon>Lasiosphaeriaceae</taxon>
        <taxon>Lasiosphaeria</taxon>
    </lineage>
</organism>
<gene>
    <name evidence="1" type="ORF">B0T26DRAFT_740902</name>
</gene>
<dbReference type="RefSeq" id="XP_060296380.1">
    <property type="nucleotide sequence ID" value="XM_060443903.1"/>
</dbReference>
<comment type="caution">
    <text evidence="1">The sequence shown here is derived from an EMBL/GenBank/DDBJ whole genome shotgun (WGS) entry which is preliminary data.</text>
</comment>